<name>A0ACD5X304_AVESA</name>
<reference evidence="1" key="1">
    <citation type="submission" date="2021-05" db="EMBL/GenBank/DDBJ databases">
        <authorList>
            <person name="Scholz U."/>
            <person name="Mascher M."/>
            <person name="Fiebig A."/>
        </authorList>
    </citation>
    <scope>NUCLEOTIDE SEQUENCE [LARGE SCALE GENOMIC DNA]</scope>
</reference>
<dbReference type="EnsemblPlants" id="AVESA.00010b.r2.4DG0730760.2">
    <property type="protein sequence ID" value="AVESA.00010b.r2.4DG0730760.2.CDS"/>
    <property type="gene ID" value="AVESA.00010b.r2.4DG0730760"/>
</dbReference>
<keyword evidence="2" id="KW-1185">Reference proteome</keyword>
<dbReference type="Proteomes" id="UP001732700">
    <property type="component" value="Chromosome 4D"/>
</dbReference>
<protein>
    <submittedName>
        <fullName evidence="1">Uncharacterized protein</fullName>
    </submittedName>
</protein>
<reference evidence="1" key="2">
    <citation type="submission" date="2025-09" db="UniProtKB">
        <authorList>
            <consortium name="EnsemblPlants"/>
        </authorList>
    </citation>
    <scope>IDENTIFICATION</scope>
</reference>
<organism evidence="1 2">
    <name type="scientific">Avena sativa</name>
    <name type="common">Oat</name>
    <dbReference type="NCBI Taxonomy" id="4498"/>
    <lineage>
        <taxon>Eukaryota</taxon>
        <taxon>Viridiplantae</taxon>
        <taxon>Streptophyta</taxon>
        <taxon>Embryophyta</taxon>
        <taxon>Tracheophyta</taxon>
        <taxon>Spermatophyta</taxon>
        <taxon>Magnoliopsida</taxon>
        <taxon>Liliopsida</taxon>
        <taxon>Poales</taxon>
        <taxon>Poaceae</taxon>
        <taxon>BOP clade</taxon>
        <taxon>Pooideae</taxon>
        <taxon>Poodae</taxon>
        <taxon>Poeae</taxon>
        <taxon>Poeae Chloroplast Group 1 (Aveneae type)</taxon>
        <taxon>Aveninae</taxon>
        <taxon>Avena</taxon>
    </lineage>
</organism>
<evidence type="ECO:0000313" key="1">
    <source>
        <dbReference type="EnsemblPlants" id="AVESA.00010b.r2.4DG0730760.2.CDS"/>
    </source>
</evidence>
<evidence type="ECO:0000313" key="2">
    <source>
        <dbReference type="Proteomes" id="UP001732700"/>
    </source>
</evidence>
<sequence length="829" mass="92591">MATAMFLANLSNLFSRPCRDTTSLSPMHFTHTTPPGDATASIARTLQIFSVKLQEINEQALESNWPLSVYGTVAARDTVDGNLNVLFHRERDNCQLLTLKDPCLQLTGPSRAIVAMDPVVFEIKLKVKDTGKKASDDRVLIHQTFVYNNCCNNETTTLLGNDDCCKIMLRCAKLENTVQATVVAVRVINWRKRAWPFKNGGKVTCFAKGALVKPQDKEEVVLQDQLAVSTSYDGYLDLSRHVVSVELNGELRVTICSSKFSGNVFFPAQECKSSRRICHLGPYQVEVTVAWSLLIRDKRCFISREECVDDGQVFKHTVKAIGRKTPLLETQSAKEIYSLLDLISKNAMNLKTEPRLRISDYSISEVKIHMDYMYSDVTGLLRMMENARGNRARAPVTEKMGVKTRSEDKGKLAIEMQAPRTYYNYGANAIFNGLDQLCTRLDQMGLLSYKGKSQLFTELSRDNITKIKLDEIEPPVETSKGKNEVSIEVDKEMGAEEDDSDACQTEEEYFESYRQSWVYNWSISCGSFTETTSLSPMHFTHSMPKHKPSGAAVSSTLQIYSIKVCLDKDSGLNWPLKVYGVVAARDTVDRNRNILFSRQRNNCQELTTEDPFLHLTGPSRAIVTREPPHVEIELKVKGTTKSGDSVLMSHFWSHSSISYIGLDTLYIPLEGDCCTVVLSTEELGKSVQATIVGIHVRVPEGRQRPFEYGGRVVCSSLPRTKGRLPDSEHIADDPSFRQVVLQDGEMAICSKGYLSLSRHVVSVDLRGKLEVVIEARSQSGAMAGQVVASIEAQECNISEDVCHLGDYELKITVAWSRLVKDKGALVSTL</sequence>
<proteinExistence type="predicted"/>
<accession>A0ACD5X304</accession>